<dbReference type="Proteomes" id="UP000176634">
    <property type="component" value="Unassembled WGS sequence"/>
</dbReference>
<gene>
    <name evidence="1" type="ORF">A2563_02515</name>
</gene>
<accession>A0A1F6P8W0</accession>
<organism evidence="1 2">
    <name type="scientific">Candidatus Magasanikbacteria bacterium RIFOXYD1_FULL_40_23</name>
    <dbReference type="NCBI Taxonomy" id="1798705"/>
    <lineage>
        <taxon>Bacteria</taxon>
        <taxon>Candidatus Magasanikiibacteriota</taxon>
    </lineage>
</organism>
<protein>
    <submittedName>
        <fullName evidence="1">Uncharacterized protein</fullName>
    </submittedName>
</protein>
<reference evidence="1 2" key="1">
    <citation type="journal article" date="2016" name="Nat. Commun.">
        <title>Thousands of microbial genomes shed light on interconnected biogeochemical processes in an aquifer system.</title>
        <authorList>
            <person name="Anantharaman K."/>
            <person name="Brown C.T."/>
            <person name="Hug L.A."/>
            <person name="Sharon I."/>
            <person name="Castelle C.J."/>
            <person name="Probst A.J."/>
            <person name="Thomas B.C."/>
            <person name="Singh A."/>
            <person name="Wilkins M.J."/>
            <person name="Karaoz U."/>
            <person name="Brodie E.L."/>
            <person name="Williams K.H."/>
            <person name="Hubbard S.S."/>
            <person name="Banfield J.F."/>
        </authorList>
    </citation>
    <scope>NUCLEOTIDE SEQUENCE [LARGE SCALE GENOMIC DNA]</scope>
</reference>
<proteinExistence type="predicted"/>
<dbReference type="AlphaFoldDB" id="A0A1F6P8W0"/>
<evidence type="ECO:0000313" key="1">
    <source>
        <dbReference type="EMBL" id="OGH92528.1"/>
    </source>
</evidence>
<evidence type="ECO:0000313" key="2">
    <source>
        <dbReference type="Proteomes" id="UP000176634"/>
    </source>
</evidence>
<dbReference type="STRING" id="1798705.A2563_02515"/>
<dbReference type="EMBL" id="MFRA01000005">
    <property type="protein sequence ID" value="OGH92528.1"/>
    <property type="molecule type" value="Genomic_DNA"/>
</dbReference>
<name>A0A1F6P8W0_9BACT</name>
<sequence length="249" mass="27378">MQINKAWLKTNLNLLLLVVLTASVIANQVVLIKTKEAVGISKKGALNSLTLQFQKILRGSTKLSGDLAEDAVKLVFMQGTPEVYGQEMNVTYDAVQESIDIMKQYDPDYGRKKLELSAEEKQRYINIVLKISCEFCCGAESIIFKDGRAACGCAHSQAMRGLAVYLLKNHGSEYSDDQILKELAIWKSRYFPKQMVQKMSNQLKSGTYTPDIASLLLNVKLPKYDGAADSGSAPLPSDIQNAPSMVGGC</sequence>
<comment type="caution">
    <text evidence="1">The sequence shown here is derived from an EMBL/GenBank/DDBJ whole genome shotgun (WGS) entry which is preliminary data.</text>
</comment>